<dbReference type="InterPro" id="IPR011856">
    <property type="entry name" value="tRNA_endonuc-like_dom_sf"/>
</dbReference>
<comment type="similarity">
    <text evidence="1 2">Belongs to the UPF0102 family.</text>
</comment>
<comment type="caution">
    <text evidence="3">The sequence shown here is derived from an EMBL/GenBank/DDBJ whole genome shotgun (WGS) entry which is preliminary data.</text>
</comment>
<evidence type="ECO:0000313" key="4">
    <source>
        <dbReference type="Proteomes" id="UP000479756"/>
    </source>
</evidence>
<gene>
    <name evidence="3" type="ORF">G3T37_09350</name>
</gene>
<evidence type="ECO:0000256" key="2">
    <source>
        <dbReference type="HAMAP-Rule" id="MF_00048"/>
    </source>
</evidence>
<proteinExistence type="inferred from homology"/>
<accession>A0A7C9TRU5</accession>
<dbReference type="HAMAP" id="MF_00048">
    <property type="entry name" value="UPF0102"/>
    <property type="match status" value="1"/>
</dbReference>
<dbReference type="Proteomes" id="UP000479756">
    <property type="component" value="Unassembled WGS sequence"/>
</dbReference>
<dbReference type="InterPro" id="IPR003509">
    <property type="entry name" value="UPF0102_YraN-like"/>
</dbReference>
<sequence>MPHKDELGRRGEALAVDHLTATGFEIIERNWRSARGELDIIARDGAEVVVVEVKTRSNLSRGNPLDAITGPKLARLRRLAREWASEHGHPAAVRIDAIGIVAPTHGLVEIDHVRGVF</sequence>
<dbReference type="Gene3D" id="3.40.1350.10">
    <property type="match status" value="1"/>
</dbReference>
<protein>
    <recommendedName>
        <fullName evidence="2">UPF0102 protein G3T37_09350</fullName>
    </recommendedName>
</protein>
<organism evidence="3 4">
    <name type="scientific">Galbitalea soli</name>
    <dbReference type="NCBI Taxonomy" id="1268042"/>
    <lineage>
        <taxon>Bacteria</taxon>
        <taxon>Bacillati</taxon>
        <taxon>Actinomycetota</taxon>
        <taxon>Actinomycetes</taxon>
        <taxon>Micrococcales</taxon>
        <taxon>Microbacteriaceae</taxon>
        <taxon>Galbitalea</taxon>
    </lineage>
</organism>
<name>A0A7C9TRU5_9MICO</name>
<dbReference type="GO" id="GO:0003676">
    <property type="term" value="F:nucleic acid binding"/>
    <property type="evidence" value="ECO:0007669"/>
    <property type="project" value="InterPro"/>
</dbReference>
<dbReference type="SUPFAM" id="SSF52980">
    <property type="entry name" value="Restriction endonuclease-like"/>
    <property type="match status" value="1"/>
</dbReference>
<dbReference type="CDD" id="cd20736">
    <property type="entry name" value="PoNe_Nuclease"/>
    <property type="match status" value="1"/>
</dbReference>
<dbReference type="Pfam" id="PF02021">
    <property type="entry name" value="UPF0102"/>
    <property type="match status" value="1"/>
</dbReference>
<dbReference type="PANTHER" id="PTHR34039">
    <property type="entry name" value="UPF0102 PROTEIN YRAN"/>
    <property type="match status" value="1"/>
</dbReference>
<dbReference type="RefSeq" id="WP_163473347.1">
    <property type="nucleotide sequence ID" value="NZ_JAAGWZ010000002.1"/>
</dbReference>
<reference evidence="3 4" key="1">
    <citation type="journal article" date="2014" name="Int. J. Syst. Evol. Microbiol.">
        <title>Description of Galbitalea soli gen. nov., sp. nov., and Frondihabitans sucicola sp. nov.</title>
        <authorList>
            <person name="Kim S.J."/>
            <person name="Lim J.M."/>
            <person name="Ahn J.H."/>
            <person name="Weon H.Y."/>
            <person name="Hamada M."/>
            <person name="Suzuki K."/>
            <person name="Ahn T.Y."/>
            <person name="Kwon S.W."/>
        </authorList>
    </citation>
    <scope>NUCLEOTIDE SEQUENCE [LARGE SCALE GENOMIC DNA]</scope>
    <source>
        <strain evidence="3 4">NBRC 108727</strain>
    </source>
</reference>
<dbReference type="AlphaFoldDB" id="A0A7C9TRU5"/>
<evidence type="ECO:0000256" key="1">
    <source>
        <dbReference type="ARBA" id="ARBA00006738"/>
    </source>
</evidence>
<dbReference type="PANTHER" id="PTHR34039:SF1">
    <property type="entry name" value="UPF0102 PROTEIN YRAN"/>
    <property type="match status" value="1"/>
</dbReference>
<dbReference type="InterPro" id="IPR011335">
    <property type="entry name" value="Restrct_endonuc-II-like"/>
</dbReference>
<dbReference type="EMBL" id="JAAGWZ010000002">
    <property type="protein sequence ID" value="NEM91562.1"/>
    <property type="molecule type" value="Genomic_DNA"/>
</dbReference>
<keyword evidence="4" id="KW-1185">Reference proteome</keyword>
<dbReference type="NCBIfam" id="NF009154">
    <property type="entry name" value="PRK12497.3-3"/>
    <property type="match status" value="1"/>
</dbReference>
<evidence type="ECO:0000313" key="3">
    <source>
        <dbReference type="EMBL" id="NEM91562.1"/>
    </source>
</evidence>